<dbReference type="SMART" id="SM00066">
    <property type="entry name" value="GAL4"/>
    <property type="match status" value="1"/>
</dbReference>
<evidence type="ECO:0000313" key="7">
    <source>
        <dbReference type="Proteomes" id="UP001216150"/>
    </source>
</evidence>
<dbReference type="InterPro" id="IPR001138">
    <property type="entry name" value="Zn2Cys6_DnaBD"/>
</dbReference>
<proteinExistence type="predicted"/>
<keyword evidence="4" id="KW-0539">Nucleus</keyword>
<dbReference type="CDD" id="cd00067">
    <property type="entry name" value="GAL4"/>
    <property type="match status" value="1"/>
</dbReference>
<dbReference type="PROSITE" id="PS50048">
    <property type="entry name" value="ZN2_CY6_FUNGAL_2"/>
    <property type="match status" value="1"/>
</dbReference>
<keyword evidence="7" id="KW-1185">Reference proteome</keyword>
<dbReference type="GO" id="GO:0008270">
    <property type="term" value="F:zinc ion binding"/>
    <property type="evidence" value="ECO:0007669"/>
    <property type="project" value="InterPro"/>
</dbReference>
<gene>
    <name evidence="6" type="ORF">N7450_001895</name>
</gene>
<dbReference type="GO" id="GO:0003677">
    <property type="term" value="F:DNA binding"/>
    <property type="evidence" value="ECO:0007669"/>
    <property type="project" value="UniProtKB-KW"/>
</dbReference>
<feature type="domain" description="Zn(2)-C6 fungal-type" evidence="5">
    <location>
        <begin position="16"/>
        <end position="50"/>
    </location>
</feature>
<dbReference type="Gene3D" id="4.10.240.10">
    <property type="entry name" value="Zn(2)-C6 fungal-type DNA-binding domain"/>
    <property type="match status" value="1"/>
</dbReference>
<dbReference type="AlphaFoldDB" id="A0AAD6H2T2"/>
<dbReference type="PROSITE" id="PS00463">
    <property type="entry name" value="ZN2_CY6_FUNGAL_1"/>
    <property type="match status" value="1"/>
</dbReference>
<evidence type="ECO:0000313" key="6">
    <source>
        <dbReference type="EMBL" id="KAJ5600828.1"/>
    </source>
</evidence>
<organism evidence="6 7">
    <name type="scientific">Penicillium hetheringtonii</name>
    <dbReference type="NCBI Taxonomy" id="911720"/>
    <lineage>
        <taxon>Eukaryota</taxon>
        <taxon>Fungi</taxon>
        <taxon>Dikarya</taxon>
        <taxon>Ascomycota</taxon>
        <taxon>Pezizomycotina</taxon>
        <taxon>Eurotiomycetes</taxon>
        <taxon>Eurotiomycetidae</taxon>
        <taxon>Eurotiales</taxon>
        <taxon>Aspergillaceae</taxon>
        <taxon>Penicillium</taxon>
    </lineage>
</organism>
<dbReference type="InterPro" id="IPR036864">
    <property type="entry name" value="Zn2-C6_fun-type_DNA-bd_sf"/>
</dbReference>
<evidence type="ECO:0000259" key="5">
    <source>
        <dbReference type="PROSITE" id="PS50048"/>
    </source>
</evidence>
<dbReference type="EMBL" id="JAQJAC010000001">
    <property type="protein sequence ID" value="KAJ5600828.1"/>
    <property type="molecule type" value="Genomic_DNA"/>
</dbReference>
<comment type="caution">
    <text evidence="6">The sequence shown here is derived from an EMBL/GenBank/DDBJ whole genome shotgun (WGS) entry which is preliminary data.</text>
</comment>
<sequence length="413" mass="46006">MDRPNRSQQLAKRREACERCRSQKLKCIRTDDNGNEPCLRCLQAQSECIISLRKTPGRPAGRNNNPSQPNCAYYDQGRRTKSMDIESTIDPAVCDATTSNISHDLFLMSSDFSMGGDSSDNTARFSSSSSPVYSQELMDSIFNDPELVADLNFAWNSPGDQNMFPGQGAFHHLDHNSDPGFKLSILQHKLSKQLISLKSISWDVTAIMKLNSSLCVCQKQTCAEMRNCNPLNSTFEIISEFEHLLNSIRDIMNWKETHGSSGVRQEMKFSYSLTAMSCYVQLICIYDCIFSYVLNQAFSNPSVREFILQSSPNMSLGGFEVPSAPNSCGRLFAELMQLRIEPIELALGLPADYCISKAPKTKRIPDGFELFGGKHGESFLAALKESDSRDTNSTDPGVIDALKEKISKIQSMG</sequence>
<evidence type="ECO:0000256" key="2">
    <source>
        <dbReference type="ARBA" id="ARBA00023125"/>
    </source>
</evidence>
<keyword evidence="3" id="KW-0804">Transcription</keyword>
<dbReference type="SUPFAM" id="SSF57701">
    <property type="entry name" value="Zn2/Cys6 DNA-binding domain"/>
    <property type="match status" value="1"/>
</dbReference>
<keyword evidence="2" id="KW-0238">DNA-binding</keyword>
<dbReference type="Proteomes" id="UP001216150">
    <property type="component" value="Unassembled WGS sequence"/>
</dbReference>
<evidence type="ECO:0000256" key="4">
    <source>
        <dbReference type="ARBA" id="ARBA00023242"/>
    </source>
</evidence>
<dbReference type="Pfam" id="PF00172">
    <property type="entry name" value="Zn_clus"/>
    <property type="match status" value="1"/>
</dbReference>
<name>A0AAD6H2T2_9EURO</name>
<reference evidence="6 7" key="1">
    <citation type="journal article" date="2023" name="IMA Fungus">
        <title>Comparative genomic study of the Penicillium genus elucidates a diverse pangenome and 15 lateral gene transfer events.</title>
        <authorList>
            <person name="Petersen C."/>
            <person name="Sorensen T."/>
            <person name="Nielsen M.R."/>
            <person name="Sondergaard T.E."/>
            <person name="Sorensen J.L."/>
            <person name="Fitzpatrick D.A."/>
            <person name="Frisvad J.C."/>
            <person name="Nielsen K.L."/>
        </authorList>
    </citation>
    <scope>NUCLEOTIDE SEQUENCE [LARGE SCALE GENOMIC DNA]</scope>
    <source>
        <strain evidence="6 7">IBT 29057</strain>
    </source>
</reference>
<dbReference type="GO" id="GO:0000981">
    <property type="term" value="F:DNA-binding transcription factor activity, RNA polymerase II-specific"/>
    <property type="evidence" value="ECO:0007669"/>
    <property type="project" value="InterPro"/>
</dbReference>
<keyword evidence="1" id="KW-0805">Transcription regulation</keyword>
<protein>
    <recommendedName>
        <fullName evidence="5">Zn(2)-C6 fungal-type domain-containing protein</fullName>
    </recommendedName>
</protein>
<accession>A0AAD6H2T2</accession>
<evidence type="ECO:0000256" key="3">
    <source>
        <dbReference type="ARBA" id="ARBA00023163"/>
    </source>
</evidence>
<evidence type="ECO:0000256" key="1">
    <source>
        <dbReference type="ARBA" id="ARBA00023015"/>
    </source>
</evidence>